<feature type="region of interest" description="Disordered" evidence="1">
    <location>
        <begin position="1"/>
        <end position="26"/>
    </location>
</feature>
<dbReference type="AlphaFoldDB" id="A0A7D7KZV2"/>
<keyword evidence="2" id="KW-1133">Transmembrane helix</keyword>
<dbReference type="EMBL" id="CP059343">
    <property type="protein sequence ID" value="QMS56427.1"/>
    <property type="molecule type" value="Genomic_DNA"/>
</dbReference>
<dbReference type="KEGG" id="kvr:CIB50_0001131"/>
<keyword evidence="5" id="KW-1185">Reference proteome</keyword>
<dbReference type="RefSeq" id="WP_309598354.1">
    <property type="nucleotide sequence ID" value="NZ_CP059343.1"/>
</dbReference>
<proteinExistence type="predicted"/>
<dbReference type="InterPro" id="IPR025424">
    <property type="entry name" value="YrhK_domain"/>
</dbReference>
<organism evidence="4 5">
    <name type="scientific">Kocuria varians</name>
    <name type="common">Micrococcus varians</name>
    <dbReference type="NCBI Taxonomy" id="1272"/>
    <lineage>
        <taxon>Bacteria</taxon>
        <taxon>Bacillati</taxon>
        <taxon>Actinomycetota</taxon>
        <taxon>Actinomycetes</taxon>
        <taxon>Micrococcales</taxon>
        <taxon>Micrococcaceae</taxon>
        <taxon>Kocuria</taxon>
    </lineage>
</organism>
<evidence type="ECO:0000256" key="2">
    <source>
        <dbReference type="SAM" id="Phobius"/>
    </source>
</evidence>
<accession>A0A7D7KZV2</accession>
<keyword evidence="2" id="KW-0812">Transmembrane</keyword>
<keyword evidence="2" id="KW-0472">Membrane</keyword>
<evidence type="ECO:0000313" key="4">
    <source>
        <dbReference type="EMBL" id="QMS56427.1"/>
    </source>
</evidence>
<feature type="transmembrane region" description="Helical" evidence="2">
    <location>
        <begin position="46"/>
        <end position="64"/>
    </location>
</feature>
<feature type="domain" description="YrhK" evidence="3">
    <location>
        <begin position="40"/>
        <end position="94"/>
    </location>
</feature>
<name>A0A7D7KZV2_KOCVA</name>
<evidence type="ECO:0000256" key="1">
    <source>
        <dbReference type="SAM" id="MobiDB-lite"/>
    </source>
</evidence>
<evidence type="ECO:0000259" key="3">
    <source>
        <dbReference type="Pfam" id="PF14145"/>
    </source>
</evidence>
<reference evidence="4 5" key="2">
    <citation type="submission" date="2020-07" db="EMBL/GenBank/DDBJ databases">
        <title>Genome of starter culture bacteria Kocuria salsicia reveals its technological properties and safety for usage in meat industry.</title>
        <authorList>
            <person name="Michael M."/>
            <person name="Konstantin K."/>
            <person name="Evgenii K."/>
            <person name="Galina S."/>
            <person name="Oksana K."/>
            <person name="Andrei L."/>
        </authorList>
    </citation>
    <scope>NUCLEOTIDE SEQUENCE [LARGE SCALE GENOMIC DNA]</scope>
    <source>
        <strain evidence="4 5">80</strain>
    </source>
</reference>
<sequence>MSETRPSTAPDHIASSTGTSTGGKPLEVRAGHHELVIRGRYETLSIVNDILIGVIFVVGSFLFFSDSTAYTATWLFVVGSVLMLIRPSIRITRRVHLQRISPQNPPENSRDF</sequence>
<protein>
    <recommendedName>
        <fullName evidence="3">YrhK domain-containing protein</fullName>
    </recommendedName>
</protein>
<gene>
    <name evidence="4" type="ORF">CIB50_0001131</name>
</gene>
<feature type="transmembrane region" description="Helical" evidence="2">
    <location>
        <begin position="70"/>
        <end position="89"/>
    </location>
</feature>
<dbReference type="Proteomes" id="UP000216825">
    <property type="component" value="Chromosome"/>
</dbReference>
<evidence type="ECO:0000313" key="5">
    <source>
        <dbReference type="Proteomes" id="UP000216825"/>
    </source>
</evidence>
<reference evidence="5" key="1">
    <citation type="submission" date="2017-08" db="EMBL/GenBank/DDBJ databases">
        <title>Draft Genome Sequence of Kocuria varians 80.</title>
        <authorList>
            <person name="Minaev M."/>
            <person name="Kurbakov K.A."/>
            <person name="Solodovnikova G.I."/>
            <person name="Kuznetsova O.A."/>
            <person name="Lisitsyn A.B."/>
        </authorList>
    </citation>
    <scope>NUCLEOTIDE SEQUENCE [LARGE SCALE GENOMIC DNA]</scope>
    <source>
        <strain evidence="5">80</strain>
    </source>
</reference>
<dbReference type="Pfam" id="PF14145">
    <property type="entry name" value="YrhK"/>
    <property type="match status" value="1"/>
</dbReference>